<evidence type="ECO:0000256" key="9">
    <source>
        <dbReference type="SAM" id="MobiDB-lite"/>
    </source>
</evidence>
<name>A0A849A6K8_9ACTN</name>
<dbReference type="InterPro" id="IPR024088">
    <property type="entry name" value="Tyr-tRNA-ligase_bac-type"/>
</dbReference>
<dbReference type="CDD" id="cd00805">
    <property type="entry name" value="TyrRS_core"/>
    <property type="match status" value="1"/>
</dbReference>
<dbReference type="Gene3D" id="3.40.50.620">
    <property type="entry name" value="HUPs"/>
    <property type="match status" value="1"/>
</dbReference>
<comment type="subcellular location">
    <subcellularLocation>
        <location evidence="8">Cytoplasm</location>
    </subcellularLocation>
</comment>
<evidence type="ECO:0000256" key="8">
    <source>
        <dbReference type="HAMAP-Rule" id="MF_02006"/>
    </source>
</evidence>
<evidence type="ECO:0000256" key="6">
    <source>
        <dbReference type="ARBA" id="ARBA00023146"/>
    </source>
</evidence>
<dbReference type="InterPro" id="IPR002305">
    <property type="entry name" value="aa-tRNA-synth_Ic"/>
</dbReference>
<dbReference type="InterPro" id="IPR054608">
    <property type="entry name" value="SYY-like_C"/>
</dbReference>
<accession>A0A849A6K8</accession>
<dbReference type="InterPro" id="IPR036986">
    <property type="entry name" value="S4_RNA-bd_sf"/>
</dbReference>
<feature type="domain" description="Tyrosine--tRNA ligase SYY-like C-terminal" evidence="10">
    <location>
        <begin position="405"/>
        <end position="467"/>
    </location>
</feature>
<feature type="short sequence motif" description="'KMSKS' region" evidence="8">
    <location>
        <begin position="286"/>
        <end position="290"/>
    </location>
</feature>
<keyword evidence="1 8" id="KW-0436">Ligase</keyword>
<dbReference type="RefSeq" id="WP_171199864.1">
    <property type="nucleotide sequence ID" value="NZ_JABEND010000005.1"/>
</dbReference>
<dbReference type="PRINTS" id="PR01040">
    <property type="entry name" value="TRNASYNTHTYR"/>
</dbReference>
<feature type="binding site" evidence="8">
    <location>
        <position position="230"/>
    </location>
    <ligand>
        <name>L-tyrosine</name>
        <dbReference type="ChEBI" id="CHEBI:58315"/>
    </ligand>
</feature>
<evidence type="ECO:0000256" key="2">
    <source>
        <dbReference type="ARBA" id="ARBA00022741"/>
    </source>
</evidence>
<dbReference type="HAMAP" id="MF_02006">
    <property type="entry name" value="Tyr_tRNA_synth_type1"/>
    <property type="match status" value="1"/>
</dbReference>
<evidence type="ECO:0000259" key="10">
    <source>
        <dbReference type="Pfam" id="PF22421"/>
    </source>
</evidence>
<feature type="region of interest" description="Disordered" evidence="9">
    <location>
        <begin position="1"/>
        <end position="60"/>
    </location>
</feature>
<keyword evidence="2 8" id="KW-0547">Nucleotide-binding</keyword>
<evidence type="ECO:0000256" key="7">
    <source>
        <dbReference type="ARBA" id="ARBA00048248"/>
    </source>
</evidence>
<evidence type="ECO:0000256" key="1">
    <source>
        <dbReference type="ARBA" id="ARBA00022598"/>
    </source>
</evidence>
<sequence length="478" mass="50916">MSTELTDTATAAAPADAPTGEPTATATSAEPAGAQPAGAPESNAPEGNAPKGNAPNGSGVLDELRWRGLIALSTDEQALAEHLAAGPVTVYAGFDPTAPSLHFGHLVQLILLRKLQRAGHHVICLVGGSTGLIGDPKPDAERTLKTKEQTAEWVTGIQQQVRPFLDFAGENPARMVNNLDWTAPLSAIDFLRDIGKYFRVNTMLRKEAVAARMSSDSGINYTEFSYQLLQALDFLHLYREYGCTLQTGGQDQWGNLTAGADLIHRAEGVSVHLLATPLITDAAGRKIGKTEGNAIWLSAELTSPYAFHQYWLTVDDSQVGQLLRVFTDRTPDEIAELEQATLDQPQARRAQHVLADDVTTLVHGADAVDAANKAAAALFGRAEFADLDEATLRAALTEVGLTTAAPDASVAHLLQGAGLVKSLSEARRTVAEGGAYLNNHRLADADAVPDARELLHGRYAVLRRGKRAVAGVEIEHDA</sequence>
<dbReference type="Pfam" id="PF22421">
    <property type="entry name" value="SYY_C-terminal"/>
    <property type="match status" value="1"/>
</dbReference>
<protein>
    <recommendedName>
        <fullName evidence="8">Tyrosine--tRNA ligase</fullName>
        <ecNumber evidence="8">6.1.1.1</ecNumber>
    </recommendedName>
    <alternativeName>
        <fullName evidence="8">Tyrosyl-tRNA synthetase</fullName>
        <shortName evidence="8">TyrRS</shortName>
    </alternativeName>
</protein>
<evidence type="ECO:0000256" key="3">
    <source>
        <dbReference type="ARBA" id="ARBA00022840"/>
    </source>
</evidence>
<keyword evidence="8" id="KW-0963">Cytoplasm</keyword>
<evidence type="ECO:0000256" key="5">
    <source>
        <dbReference type="ARBA" id="ARBA00022917"/>
    </source>
</evidence>
<dbReference type="InterPro" id="IPR024107">
    <property type="entry name" value="Tyr-tRNA-ligase_bac_1"/>
</dbReference>
<evidence type="ECO:0000313" key="12">
    <source>
        <dbReference type="Proteomes" id="UP000562984"/>
    </source>
</evidence>
<dbReference type="Gene3D" id="3.10.290.10">
    <property type="entry name" value="RNA-binding S4 domain"/>
    <property type="match status" value="1"/>
</dbReference>
<feature type="binding site" evidence="8">
    <location>
        <position position="226"/>
    </location>
    <ligand>
        <name>L-tyrosine</name>
        <dbReference type="ChEBI" id="CHEBI:58315"/>
    </ligand>
</feature>
<dbReference type="SUPFAM" id="SSF52374">
    <property type="entry name" value="Nucleotidylyl transferase"/>
    <property type="match status" value="1"/>
</dbReference>
<dbReference type="InterPro" id="IPR014729">
    <property type="entry name" value="Rossmann-like_a/b/a_fold"/>
</dbReference>
<dbReference type="GO" id="GO:0005829">
    <property type="term" value="C:cytosol"/>
    <property type="evidence" value="ECO:0007669"/>
    <property type="project" value="TreeGrafter"/>
</dbReference>
<dbReference type="GO" id="GO:0003723">
    <property type="term" value="F:RNA binding"/>
    <property type="evidence" value="ECO:0007669"/>
    <property type="project" value="UniProtKB-KW"/>
</dbReference>
<evidence type="ECO:0000256" key="4">
    <source>
        <dbReference type="ARBA" id="ARBA00022884"/>
    </source>
</evidence>
<dbReference type="SUPFAM" id="SSF55174">
    <property type="entry name" value="Alpha-L RNA-binding motif"/>
    <property type="match status" value="1"/>
</dbReference>
<dbReference type="Proteomes" id="UP000562984">
    <property type="component" value="Unassembled WGS sequence"/>
</dbReference>
<dbReference type="GO" id="GO:0006437">
    <property type="term" value="P:tyrosyl-tRNA aminoacylation"/>
    <property type="evidence" value="ECO:0007669"/>
    <property type="project" value="UniProtKB-UniRule"/>
</dbReference>
<gene>
    <name evidence="8" type="primary">tyrS</name>
    <name evidence="11" type="ORF">HKD39_10780</name>
</gene>
<dbReference type="Pfam" id="PF00579">
    <property type="entry name" value="tRNA-synt_1b"/>
    <property type="match status" value="1"/>
</dbReference>
<dbReference type="FunFam" id="1.10.240.10:FF:000001">
    <property type="entry name" value="Tyrosine--tRNA ligase"/>
    <property type="match status" value="1"/>
</dbReference>
<evidence type="ECO:0000313" key="11">
    <source>
        <dbReference type="EMBL" id="NNG36189.1"/>
    </source>
</evidence>
<keyword evidence="3 8" id="KW-0067">ATP-binding</keyword>
<dbReference type="NCBIfam" id="TIGR00234">
    <property type="entry name" value="tyrS"/>
    <property type="match status" value="1"/>
</dbReference>
<comment type="caution">
    <text evidence="8">Lacks conserved residue(s) required for the propagation of feature annotation.</text>
</comment>
<keyword evidence="5 8" id="KW-0648">Protein biosynthesis</keyword>
<dbReference type="GO" id="GO:0005524">
    <property type="term" value="F:ATP binding"/>
    <property type="evidence" value="ECO:0007669"/>
    <property type="project" value="UniProtKB-UniRule"/>
</dbReference>
<keyword evidence="4" id="KW-0694">RNA-binding</keyword>
<dbReference type="Gene3D" id="1.10.240.10">
    <property type="entry name" value="Tyrosyl-Transfer RNA Synthetase"/>
    <property type="match status" value="1"/>
</dbReference>
<dbReference type="InterPro" id="IPR002307">
    <property type="entry name" value="Tyr-tRNA-ligase"/>
</dbReference>
<feature type="compositionally biased region" description="Low complexity" evidence="9">
    <location>
        <begin position="1"/>
        <end position="41"/>
    </location>
</feature>
<dbReference type="EMBL" id="JABEND010000005">
    <property type="protein sequence ID" value="NNG36189.1"/>
    <property type="molecule type" value="Genomic_DNA"/>
</dbReference>
<comment type="catalytic activity">
    <reaction evidence="7 8">
        <text>tRNA(Tyr) + L-tyrosine + ATP = L-tyrosyl-tRNA(Tyr) + AMP + diphosphate + H(+)</text>
        <dbReference type="Rhea" id="RHEA:10220"/>
        <dbReference type="Rhea" id="RHEA-COMP:9706"/>
        <dbReference type="Rhea" id="RHEA-COMP:9707"/>
        <dbReference type="ChEBI" id="CHEBI:15378"/>
        <dbReference type="ChEBI" id="CHEBI:30616"/>
        <dbReference type="ChEBI" id="CHEBI:33019"/>
        <dbReference type="ChEBI" id="CHEBI:58315"/>
        <dbReference type="ChEBI" id="CHEBI:78442"/>
        <dbReference type="ChEBI" id="CHEBI:78536"/>
        <dbReference type="ChEBI" id="CHEBI:456215"/>
        <dbReference type="EC" id="6.1.1.1"/>
    </reaction>
</comment>
<keyword evidence="12" id="KW-1185">Reference proteome</keyword>
<dbReference type="EC" id="6.1.1.1" evidence="8"/>
<comment type="subunit">
    <text evidence="8">Homodimer.</text>
</comment>
<dbReference type="AlphaFoldDB" id="A0A849A6K8"/>
<feature type="binding site" evidence="8">
    <location>
        <position position="91"/>
    </location>
    <ligand>
        <name>L-tyrosine</name>
        <dbReference type="ChEBI" id="CHEBI:58315"/>
    </ligand>
</feature>
<dbReference type="PANTHER" id="PTHR11766:SF0">
    <property type="entry name" value="TYROSINE--TRNA LIGASE, MITOCHONDRIAL"/>
    <property type="match status" value="1"/>
</dbReference>
<feature type="binding site" evidence="8">
    <location>
        <position position="289"/>
    </location>
    <ligand>
        <name>ATP</name>
        <dbReference type="ChEBI" id="CHEBI:30616"/>
    </ligand>
</feature>
<dbReference type="GO" id="GO:0004831">
    <property type="term" value="F:tyrosine-tRNA ligase activity"/>
    <property type="evidence" value="ECO:0007669"/>
    <property type="project" value="UniProtKB-UniRule"/>
</dbReference>
<reference evidence="11 12" key="1">
    <citation type="submission" date="2020-05" db="EMBL/GenBank/DDBJ databases">
        <title>Nakamurella sp. DB0629 isolated from air conditioner.</title>
        <authorList>
            <person name="Kim D.H."/>
            <person name="Kim D.-U."/>
        </authorList>
    </citation>
    <scope>NUCLEOTIDE SEQUENCE [LARGE SCALE GENOMIC DNA]</scope>
    <source>
        <strain evidence="11 12">DB0629</strain>
    </source>
</reference>
<dbReference type="PANTHER" id="PTHR11766">
    <property type="entry name" value="TYROSYL-TRNA SYNTHETASE"/>
    <property type="match status" value="1"/>
</dbReference>
<comment type="caution">
    <text evidence="11">The sequence shown here is derived from an EMBL/GenBank/DDBJ whole genome shotgun (WGS) entry which is preliminary data.</text>
</comment>
<organism evidence="11 12">
    <name type="scientific">Nakamurella aerolata</name>
    <dbReference type="NCBI Taxonomy" id="1656892"/>
    <lineage>
        <taxon>Bacteria</taxon>
        <taxon>Bacillati</taxon>
        <taxon>Actinomycetota</taxon>
        <taxon>Actinomycetes</taxon>
        <taxon>Nakamurellales</taxon>
        <taxon>Nakamurellaceae</taxon>
        <taxon>Nakamurella</taxon>
    </lineage>
</organism>
<keyword evidence="6 8" id="KW-0030">Aminoacyl-tRNA synthetase</keyword>
<comment type="similarity">
    <text evidence="8">Belongs to the class-I aminoacyl-tRNA synthetase family. TyrS type 1 subfamily.</text>
</comment>
<comment type="function">
    <text evidence="8">Catalyzes the attachment of tyrosine to tRNA(Tyr) in a two-step reaction: tyrosine is first activated by ATP to form Tyr-AMP and then transferred to the acceptor end of tRNA(Tyr).</text>
</comment>
<proteinExistence type="inferred from homology"/>